<gene>
    <name evidence="2" type="ORF">TvY486_0004000</name>
</gene>
<proteinExistence type="predicted"/>
<organism evidence="2 3">
    <name type="scientific">Trypanosoma vivax (strain Y486)</name>
    <dbReference type="NCBI Taxonomy" id="1055687"/>
    <lineage>
        <taxon>Eukaryota</taxon>
        <taxon>Discoba</taxon>
        <taxon>Euglenozoa</taxon>
        <taxon>Kinetoplastea</taxon>
        <taxon>Metakinetoplastina</taxon>
        <taxon>Trypanosomatida</taxon>
        <taxon>Trypanosomatidae</taxon>
        <taxon>Trypanosoma</taxon>
        <taxon>Duttonella</taxon>
    </lineage>
</organism>
<keyword evidence="3" id="KW-1185">Reference proteome</keyword>
<feature type="signal peptide" evidence="1">
    <location>
        <begin position="1"/>
        <end position="17"/>
    </location>
</feature>
<evidence type="ECO:0008006" key="4">
    <source>
        <dbReference type="Google" id="ProtNLM"/>
    </source>
</evidence>
<dbReference type="Proteomes" id="UP000009027">
    <property type="component" value="Unassembled WGS sequence"/>
</dbReference>
<dbReference type="AlphaFoldDB" id="F9WVR8"/>
<keyword evidence="1" id="KW-0732">Signal</keyword>
<evidence type="ECO:0000256" key="1">
    <source>
        <dbReference type="SAM" id="SignalP"/>
    </source>
</evidence>
<protein>
    <recommendedName>
        <fullName evidence="4">Trypanosome variant surface glycoprotein A-type N-terminal domain-containing protein</fullName>
    </recommendedName>
</protein>
<evidence type="ECO:0000313" key="2">
    <source>
        <dbReference type="EMBL" id="CCD21678.1"/>
    </source>
</evidence>
<dbReference type="VEuPathDB" id="TriTrypDB:TvY486_0004000"/>
<evidence type="ECO:0000313" key="3">
    <source>
        <dbReference type="Proteomes" id="UP000009027"/>
    </source>
</evidence>
<dbReference type="EMBL" id="CAEX01008111">
    <property type="protein sequence ID" value="CCD21678.1"/>
    <property type="molecule type" value="Genomic_DNA"/>
</dbReference>
<reference evidence="2 3" key="1">
    <citation type="journal article" date="2012" name="Proc. Natl. Acad. Sci. U.S.A.">
        <title>Antigenic diversity is generated by distinct evolutionary mechanisms in African trypanosome species.</title>
        <authorList>
            <person name="Jackson A.P."/>
            <person name="Berry A."/>
            <person name="Aslett M."/>
            <person name="Allison H.C."/>
            <person name="Burton P."/>
            <person name="Vavrova-Anderson J."/>
            <person name="Brown R."/>
            <person name="Browne H."/>
            <person name="Corton N."/>
            <person name="Hauser H."/>
            <person name="Gamble J."/>
            <person name="Gilderthorp R."/>
            <person name="Marcello L."/>
            <person name="McQuillan J."/>
            <person name="Otto T.D."/>
            <person name="Quail M.A."/>
            <person name="Sanders M.J."/>
            <person name="van Tonder A."/>
            <person name="Ginger M.L."/>
            <person name="Field M.C."/>
            <person name="Barry J.D."/>
            <person name="Hertz-Fowler C."/>
            <person name="Berriman M."/>
        </authorList>
    </citation>
    <scope>NUCLEOTIDE SEQUENCE</scope>
    <source>
        <strain evidence="2 3">Y486</strain>
    </source>
</reference>
<sequence>MHLRLLWFAVATLASRSAKWTDVAGLHDNDGPKLCKAGWLLEKAHGEAQLLATKSRERLVAATVVWRLAEAQREAVALEMNVSRDHGHLAALKTLGEEARGTATEFEAHAANTTEAAIGAASGWTALHEAINTLAGVVTQATTPKSWLMGSHQATKPGNGDTGEKVEAVIEHVCSTGTKTSFLRGIEATPQLVAKLNEQGTGTGYTVIGTGLETNNAGSQASSGGSYCPILNFANGANAPGLLLVGSSNYGKDRLGTYITIAGKSSGGNVAFDKDATTVAAKKKLADIATTISAAHAALSKDTRWCKAPDEKAWASKGHARNHVVAAATNSRRAIANAQREAAAQK</sequence>
<feature type="chain" id="PRO_5003390942" description="Trypanosome variant surface glycoprotein A-type N-terminal domain-containing protein" evidence="1">
    <location>
        <begin position="18"/>
        <end position="346"/>
    </location>
</feature>
<name>F9WVR8_TRYVY</name>
<accession>F9WVR8</accession>